<feature type="chain" id="PRO_5020325478" description="DUF4270 family protein" evidence="1">
    <location>
        <begin position="27"/>
        <end position="488"/>
    </location>
</feature>
<dbReference type="OrthoDB" id="5526825at2"/>
<name>A0A4R6T5W1_9BACT</name>
<evidence type="ECO:0000313" key="2">
    <source>
        <dbReference type="EMBL" id="TDQ17042.1"/>
    </source>
</evidence>
<proteinExistence type="predicted"/>
<dbReference type="RefSeq" id="WP_133554702.1">
    <property type="nucleotide sequence ID" value="NZ_SNYF01000006.1"/>
</dbReference>
<keyword evidence="1" id="KW-0732">Signal</keyword>
<accession>A0A4R6T5W1</accession>
<protein>
    <recommendedName>
        <fullName evidence="4">DUF4270 family protein</fullName>
    </recommendedName>
</protein>
<dbReference type="InterPro" id="IPR011043">
    <property type="entry name" value="Gal_Oxase/kelch_b-propeller"/>
</dbReference>
<evidence type="ECO:0000256" key="1">
    <source>
        <dbReference type="SAM" id="SignalP"/>
    </source>
</evidence>
<keyword evidence="3" id="KW-1185">Reference proteome</keyword>
<evidence type="ECO:0000313" key="3">
    <source>
        <dbReference type="Proteomes" id="UP000294535"/>
    </source>
</evidence>
<dbReference type="Proteomes" id="UP000294535">
    <property type="component" value="Unassembled WGS sequence"/>
</dbReference>
<sequence>MKNQLSLWTGALASLLMIWACTPTSQQEPEGDQPFQAQLEKLKSSTDSVYTDFIQMTLVAHTLNFYLPAIQSPVMGNVNGLWVLLGGRKSGLHSMDQDPPSFQTLQANDSIWVIDLDNNQSYGIPAPAPYFKYLTASSQQYFQDGNTLYVSGGFTFRDSTSQVSNWTSDAFMEIDLPSLIQYVQSNGSQPALESVVTKFIQDPFLQVTGGEMMVSNGNFYLIGGQNYDSAYMPQKEGKYTNAIRKFELIQGNLGWGITDTLSVIDPVNLHRRDFNLAEVLLPDQDSLGAVIYGGVFTDQDMAYQSPVYITGLGAGNPTVQLDSQLLQQVNLYSSAKINSFLGNWPYRMNRIALFGGITYQALSKDSSSLEIPPASLALPFSNLMSSLYTDGVQESVELVQLPPNSLLPGYLGANAVFIPVTSYLYGNSSTILDLNKVFSNTNPGPVLVGFIYGGILSPAPNTFTPRGPRVTQPNPVLYEVYMSLKDVH</sequence>
<dbReference type="EMBL" id="SNYF01000006">
    <property type="protein sequence ID" value="TDQ17042.1"/>
    <property type="molecule type" value="Genomic_DNA"/>
</dbReference>
<reference evidence="2 3" key="1">
    <citation type="submission" date="2019-03" db="EMBL/GenBank/DDBJ databases">
        <title>Genomic Encyclopedia of Type Strains, Phase III (KMG-III): the genomes of soil and plant-associated and newly described type strains.</title>
        <authorList>
            <person name="Whitman W."/>
        </authorList>
    </citation>
    <scope>NUCLEOTIDE SEQUENCE [LARGE SCALE GENOMIC DNA]</scope>
    <source>
        <strain evidence="2 3">CECT 8446</strain>
    </source>
</reference>
<dbReference type="SUPFAM" id="SSF50965">
    <property type="entry name" value="Galactose oxidase, central domain"/>
    <property type="match status" value="1"/>
</dbReference>
<organism evidence="2 3">
    <name type="scientific">Algoriphagus boseongensis</name>
    <dbReference type="NCBI Taxonomy" id="1442587"/>
    <lineage>
        <taxon>Bacteria</taxon>
        <taxon>Pseudomonadati</taxon>
        <taxon>Bacteroidota</taxon>
        <taxon>Cytophagia</taxon>
        <taxon>Cytophagales</taxon>
        <taxon>Cyclobacteriaceae</taxon>
        <taxon>Algoriphagus</taxon>
    </lineage>
</organism>
<evidence type="ECO:0008006" key="4">
    <source>
        <dbReference type="Google" id="ProtNLM"/>
    </source>
</evidence>
<feature type="signal peptide" evidence="1">
    <location>
        <begin position="1"/>
        <end position="26"/>
    </location>
</feature>
<comment type="caution">
    <text evidence="2">The sequence shown here is derived from an EMBL/GenBank/DDBJ whole genome shotgun (WGS) entry which is preliminary data.</text>
</comment>
<gene>
    <name evidence="2" type="ORF">DFQ04_1690</name>
</gene>
<dbReference type="AlphaFoldDB" id="A0A4R6T5W1"/>